<reference evidence="3" key="1">
    <citation type="journal article" date="2017" name="Nat. Commun.">
        <title>The asparagus genome sheds light on the origin and evolution of a young Y chromosome.</title>
        <authorList>
            <person name="Harkess A."/>
            <person name="Zhou J."/>
            <person name="Xu C."/>
            <person name="Bowers J.E."/>
            <person name="Van der Hulst R."/>
            <person name="Ayyampalayam S."/>
            <person name="Mercati F."/>
            <person name="Riccardi P."/>
            <person name="McKain M.R."/>
            <person name="Kakrana A."/>
            <person name="Tang H."/>
            <person name="Ray J."/>
            <person name="Groenendijk J."/>
            <person name="Arikit S."/>
            <person name="Mathioni S.M."/>
            <person name="Nakano M."/>
            <person name="Shan H."/>
            <person name="Telgmann-Rauber A."/>
            <person name="Kanno A."/>
            <person name="Yue Z."/>
            <person name="Chen H."/>
            <person name="Li W."/>
            <person name="Chen Y."/>
            <person name="Xu X."/>
            <person name="Zhang Y."/>
            <person name="Luo S."/>
            <person name="Chen H."/>
            <person name="Gao J."/>
            <person name="Mao Z."/>
            <person name="Pires J.C."/>
            <person name="Luo M."/>
            <person name="Kudrna D."/>
            <person name="Wing R.A."/>
            <person name="Meyers B.C."/>
            <person name="Yi K."/>
            <person name="Kong H."/>
            <person name="Lavrijsen P."/>
            <person name="Sunseri F."/>
            <person name="Falavigna A."/>
            <person name="Ye Y."/>
            <person name="Leebens-Mack J.H."/>
            <person name="Chen G."/>
        </authorList>
    </citation>
    <scope>NUCLEOTIDE SEQUENCE [LARGE SCALE GENOMIC DNA]</scope>
    <source>
        <strain evidence="3">cv. DH0086</strain>
    </source>
</reference>
<dbReference type="InterPro" id="IPR001077">
    <property type="entry name" value="COMT_C"/>
</dbReference>
<name>A0A5P1EAG5_ASPOF</name>
<dbReference type="Proteomes" id="UP000243459">
    <property type="component" value="Chromosome 9"/>
</dbReference>
<dbReference type="Gene3D" id="3.40.50.150">
    <property type="entry name" value="Vaccinia Virus protein VP39"/>
    <property type="match status" value="1"/>
</dbReference>
<evidence type="ECO:0000259" key="1">
    <source>
        <dbReference type="Pfam" id="PF00891"/>
    </source>
</evidence>
<dbReference type="GO" id="GO:0008171">
    <property type="term" value="F:O-methyltransferase activity"/>
    <property type="evidence" value="ECO:0007669"/>
    <property type="project" value="InterPro"/>
</dbReference>
<dbReference type="InterPro" id="IPR029063">
    <property type="entry name" value="SAM-dependent_MTases_sf"/>
</dbReference>
<accession>A0A5P1EAG5</accession>
<gene>
    <name evidence="2" type="ORF">A4U43_C09F5930</name>
</gene>
<keyword evidence="3" id="KW-1185">Reference proteome</keyword>
<dbReference type="Gramene" id="ONK57946">
    <property type="protein sequence ID" value="ONK57946"/>
    <property type="gene ID" value="A4U43_C09F5930"/>
</dbReference>
<protein>
    <recommendedName>
        <fullName evidence="1">O-methyltransferase C-terminal domain-containing protein</fullName>
    </recommendedName>
</protein>
<sequence length="66" mass="7563">MFEFQHGKSMWDVARQNPEFNSLTNERMAADSRTVLHNWSDELDCANILKRCKDAIPTEGGKGDYS</sequence>
<evidence type="ECO:0000313" key="2">
    <source>
        <dbReference type="EMBL" id="ONK57946.1"/>
    </source>
</evidence>
<dbReference type="EMBL" id="CM007389">
    <property type="protein sequence ID" value="ONK57946.1"/>
    <property type="molecule type" value="Genomic_DNA"/>
</dbReference>
<evidence type="ECO:0000313" key="3">
    <source>
        <dbReference type="Proteomes" id="UP000243459"/>
    </source>
</evidence>
<dbReference type="Pfam" id="PF00891">
    <property type="entry name" value="Methyltransf_2"/>
    <property type="match status" value="1"/>
</dbReference>
<proteinExistence type="predicted"/>
<dbReference type="AlphaFoldDB" id="A0A5P1EAG5"/>
<organism evidence="2 3">
    <name type="scientific">Asparagus officinalis</name>
    <name type="common">Garden asparagus</name>
    <dbReference type="NCBI Taxonomy" id="4686"/>
    <lineage>
        <taxon>Eukaryota</taxon>
        <taxon>Viridiplantae</taxon>
        <taxon>Streptophyta</taxon>
        <taxon>Embryophyta</taxon>
        <taxon>Tracheophyta</taxon>
        <taxon>Spermatophyta</taxon>
        <taxon>Magnoliopsida</taxon>
        <taxon>Liliopsida</taxon>
        <taxon>Asparagales</taxon>
        <taxon>Asparagaceae</taxon>
        <taxon>Asparagoideae</taxon>
        <taxon>Asparagus</taxon>
    </lineage>
</organism>
<feature type="domain" description="O-methyltransferase C-terminal" evidence="1">
    <location>
        <begin position="34"/>
        <end position="61"/>
    </location>
</feature>